<evidence type="ECO:0000313" key="2">
    <source>
        <dbReference type="Proteomes" id="UP000263642"/>
    </source>
</evidence>
<comment type="caution">
    <text evidence="1">The sequence shown here is derived from an EMBL/GenBank/DDBJ whole genome shotgun (WGS) entry which is preliminary data.</text>
</comment>
<dbReference type="Proteomes" id="UP000263642">
    <property type="component" value="Unassembled WGS sequence"/>
</dbReference>
<reference evidence="1 2" key="1">
    <citation type="journal article" date="2018" name="Nat. Biotechnol.">
        <title>A standardized bacterial taxonomy based on genome phylogeny substantially revises the tree of life.</title>
        <authorList>
            <person name="Parks D.H."/>
            <person name="Chuvochina M."/>
            <person name="Waite D.W."/>
            <person name="Rinke C."/>
            <person name="Skarshewski A."/>
            <person name="Chaumeil P.A."/>
            <person name="Hugenholtz P."/>
        </authorList>
    </citation>
    <scope>NUCLEOTIDE SEQUENCE [LARGE SCALE GENOMIC DNA]</scope>
    <source>
        <strain evidence="1">UBA9375</strain>
    </source>
</reference>
<organism evidence="1 2">
    <name type="scientific">Gimesia maris</name>
    <dbReference type="NCBI Taxonomy" id="122"/>
    <lineage>
        <taxon>Bacteria</taxon>
        <taxon>Pseudomonadati</taxon>
        <taxon>Planctomycetota</taxon>
        <taxon>Planctomycetia</taxon>
        <taxon>Planctomycetales</taxon>
        <taxon>Planctomycetaceae</taxon>
        <taxon>Gimesia</taxon>
    </lineage>
</organism>
<protein>
    <recommendedName>
        <fullName evidence="3">DUF2513 domain-containing protein</fullName>
    </recommendedName>
</protein>
<proteinExistence type="predicted"/>
<evidence type="ECO:0000313" key="1">
    <source>
        <dbReference type="EMBL" id="HCO23860.1"/>
    </source>
</evidence>
<dbReference type="InterPro" id="IPR019650">
    <property type="entry name" value="DUF2513"/>
</dbReference>
<evidence type="ECO:0008006" key="3">
    <source>
        <dbReference type="Google" id="ProtNLM"/>
    </source>
</evidence>
<dbReference type="Pfam" id="PF10711">
    <property type="entry name" value="DUF2513"/>
    <property type="match status" value="1"/>
</dbReference>
<accession>A0A3D3R8A7</accession>
<dbReference type="AlphaFoldDB" id="A0A3D3R8A7"/>
<sequence length="129" mass="14757">MKRDMNLIRELLLFYESDCTLPYPDARSDVIDQHIIWLIEADLIAGRLADSSPIGSPRRFFPVDGREFENNGLSRLYFPLTWNGCEFIAAARDNTRWRNALSVVGGFTFEVIKTYLQDLIVESVPGLQS</sequence>
<name>A0A3D3R8A7_9PLAN</name>
<gene>
    <name evidence="1" type="ORF">DIT97_12710</name>
</gene>
<dbReference type="EMBL" id="DQAY01000073">
    <property type="protein sequence ID" value="HCO23860.1"/>
    <property type="molecule type" value="Genomic_DNA"/>
</dbReference>